<proteinExistence type="predicted"/>
<evidence type="ECO:0000259" key="1">
    <source>
        <dbReference type="PROSITE" id="PS50995"/>
    </source>
</evidence>
<dbReference type="Pfam" id="PF12802">
    <property type="entry name" value="MarR_2"/>
    <property type="match status" value="1"/>
</dbReference>
<accession>A0A9X4LZ95</accession>
<reference evidence="2" key="1">
    <citation type="submission" date="2022-08" db="EMBL/GenBank/DDBJ databases">
        <title>Genome analysis of Corynebacteriales strain.</title>
        <authorList>
            <person name="Lee S.D."/>
        </authorList>
    </citation>
    <scope>NUCLEOTIDE SEQUENCE</scope>
    <source>
        <strain evidence="2">D3-21</strain>
    </source>
</reference>
<dbReference type="PANTHER" id="PTHR33164">
    <property type="entry name" value="TRANSCRIPTIONAL REGULATOR, MARR FAMILY"/>
    <property type="match status" value="1"/>
</dbReference>
<protein>
    <submittedName>
        <fullName evidence="2">MarR family transcriptional regulator</fullName>
    </submittedName>
</protein>
<dbReference type="PROSITE" id="PS50995">
    <property type="entry name" value="HTH_MARR_2"/>
    <property type="match status" value="1"/>
</dbReference>
<evidence type="ECO:0000313" key="3">
    <source>
        <dbReference type="Proteomes" id="UP001152755"/>
    </source>
</evidence>
<name>A0A9X4LZ95_9ACTN</name>
<comment type="caution">
    <text evidence="2">The sequence shown here is derived from an EMBL/GenBank/DDBJ whole genome shotgun (WGS) entry which is preliminary data.</text>
</comment>
<dbReference type="Gene3D" id="1.10.10.10">
    <property type="entry name" value="Winged helix-like DNA-binding domain superfamily/Winged helix DNA-binding domain"/>
    <property type="match status" value="1"/>
</dbReference>
<dbReference type="Proteomes" id="UP001152755">
    <property type="component" value="Unassembled WGS sequence"/>
</dbReference>
<dbReference type="InterPro" id="IPR039422">
    <property type="entry name" value="MarR/SlyA-like"/>
</dbReference>
<organism evidence="2 3">
    <name type="scientific">Speluncibacter jeojiensis</name>
    <dbReference type="NCBI Taxonomy" id="2710754"/>
    <lineage>
        <taxon>Bacteria</taxon>
        <taxon>Bacillati</taxon>
        <taxon>Actinomycetota</taxon>
        <taxon>Actinomycetes</taxon>
        <taxon>Mycobacteriales</taxon>
        <taxon>Speluncibacteraceae</taxon>
        <taxon>Speluncibacter</taxon>
    </lineage>
</organism>
<feature type="domain" description="HTH marR-type" evidence="1">
    <location>
        <begin position="15"/>
        <end position="147"/>
    </location>
</feature>
<keyword evidence="3" id="KW-1185">Reference proteome</keyword>
<dbReference type="GO" id="GO:0003700">
    <property type="term" value="F:DNA-binding transcription factor activity"/>
    <property type="evidence" value="ECO:0007669"/>
    <property type="project" value="InterPro"/>
</dbReference>
<dbReference type="InterPro" id="IPR036388">
    <property type="entry name" value="WH-like_DNA-bd_sf"/>
</dbReference>
<dbReference type="SMART" id="SM00347">
    <property type="entry name" value="HTH_MARR"/>
    <property type="match status" value="1"/>
</dbReference>
<dbReference type="GO" id="GO:0006950">
    <property type="term" value="P:response to stress"/>
    <property type="evidence" value="ECO:0007669"/>
    <property type="project" value="TreeGrafter"/>
</dbReference>
<evidence type="ECO:0000313" key="2">
    <source>
        <dbReference type="EMBL" id="MDG3014919.1"/>
    </source>
</evidence>
<dbReference type="InterPro" id="IPR036390">
    <property type="entry name" value="WH_DNA-bd_sf"/>
</dbReference>
<dbReference type="PANTHER" id="PTHR33164:SF95">
    <property type="entry name" value="TRANSCRIPTIONAL REGULATOR"/>
    <property type="match status" value="1"/>
</dbReference>
<dbReference type="InterPro" id="IPR000835">
    <property type="entry name" value="HTH_MarR-typ"/>
</dbReference>
<dbReference type="EMBL" id="JANRHA010000005">
    <property type="protein sequence ID" value="MDG3014919.1"/>
    <property type="molecule type" value="Genomic_DNA"/>
</dbReference>
<gene>
    <name evidence="2" type="ORF">NVS88_10155</name>
</gene>
<sequence>MNVRYVQGYLSVVERRDLAAMVVPLGRALTEAELPILQAHGLTMWAYVVLSALREQPVRTQSALAATIGADKTRIIKVLDDLEARGLLERRPDPEDRRARLLSLTPEGRSLHADAQREIQRGERLLLDRLSEEDRRGFLRALQILSRPTDLSE</sequence>
<dbReference type="AlphaFoldDB" id="A0A9X4LZ95"/>
<dbReference type="PRINTS" id="PR00598">
    <property type="entry name" value="HTHMARR"/>
</dbReference>
<dbReference type="SUPFAM" id="SSF46785">
    <property type="entry name" value="Winged helix' DNA-binding domain"/>
    <property type="match status" value="1"/>
</dbReference>